<dbReference type="Proteomes" id="UP000599109">
    <property type="component" value="Unassembled WGS sequence"/>
</dbReference>
<keyword evidence="2" id="KW-1185">Reference proteome</keyword>
<gene>
    <name evidence="1" type="ORF">JJ685_18945</name>
</gene>
<evidence type="ECO:0000313" key="2">
    <source>
        <dbReference type="Proteomes" id="UP000599109"/>
    </source>
</evidence>
<name>A0A936Z3H8_9BURK</name>
<protein>
    <submittedName>
        <fullName evidence="1">Uncharacterized protein</fullName>
    </submittedName>
</protein>
<proteinExistence type="predicted"/>
<dbReference type="RefSeq" id="WP_201675902.1">
    <property type="nucleotide sequence ID" value="NZ_JAEQNE010000005.1"/>
</dbReference>
<dbReference type="EMBL" id="JAEQNE010000005">
    <property type="protein sequence ID" value="MBL0393224.1"/>
    <property type="molecule type" value="Genomic_DNA"/>
</dbReference>
<evidence type="ECO:0000313" key="1">
    <source>
        <dbReference type="EMBL" id="MBL0393224.1"/>
    </source>
</evidence>
<sequence length="132" mass="14007">MSGPDVAAWQAAAQRRPDLFGPLDAGARVALVARGQPGTMLLWQVEEEGVTACVEPFPGFAESGADIALAADDAALAGLRAARGDAVFGLLRSGIRSGDIVCYILRRRCHLEERGFEELLTELGFAFMGACR</sequence>
<reference evidence="1 2" key="1">
    <citation type="journal article" date="2017" name="Int. J. Syst. Evol. Microbiol.">
        <title>Ramlibacter monticola sp. nov., isolated from forest soil.</title>
        <authorList>
            <person name="Chaudhary D.K."/>
            <person name="Kim J."/>
        </authorList>
    </citation>
    <scope>NUCLEOTIDE SEQUENCE [LARGE SCALE GENOMIC DNA]</scope>
    <source>
        <strain evidence="1 2">KACC 19175</strain>
    </source>
</reference>
<comment type="caution">
    <text evidence="1">The sequence shown here is derived from an EMBL/GenBank/DDBJ whole genome shotgun (WGS) entry which is preliminary data.</text>
</comment>
<accession>A0A936Z3H8</accession>
<organism evidence="1 2">
    <name type="scientific">Ramlibacter monticola</name>
    <dbReference type="NCBI Taxonomy" id="1926872"/>
    <lineage>
        <taxon>Bacteria</taxon>
        <taxon>Pseudomonadati</taxon>
        <taxon>Pseudomonadota</taxon>
        <taxon>Betaproteobacteria</taxon>
        <taxon>Burkholderiales</taxon>
        <taxon>Comamonadaceae</taxon>
        <taxon>Ramlibacter</taxon>
    </lineage>
</organism>
<dbReference type="AlphaFoldDB" id="A0A936Z3H8"/>